<proteinExistence type="predicted"/>
<dbReference type="EMBL" id="JANAVB010017198">
    <property type="protein sequence ID" value="KAJ6830764.1"/>
    <property type="molecule type" value="Genomic_DNA"/>
</dbReference>
<dbReference type="Proteomes" id="UP001140949">
    <property type="component" value="Unassembled WGS sequence"/>
</dbReference>
<organism evidence="1 2">
    <name type="scientific">Iris pallida</name>
    <name type="common">Sweet iris</name>
    <dbReference type="NCBI Taxonomy" id="29817"/>
    <lineage>
        <taxon>Eukaryota</taxon>
        <taxon>Viridiplantae</taxon>
        <taxon>Streptophyta</taxon>
        <taxon>Embryophyta</taxon>
        <taxon>Tracheophyta</taxon>
        <taxon>Spermatophyta</taxon>
        <taxon>Magnoliopsida</taxon>
        <taxon>Liliopsida</taxon>
        <taxon>Asparagales</taxon>
        <taxon>Iridaceae</taxon>
        <taxon>Iridoideae</taxon>
        <taxon>Irideae</taxon>
        <taxon>Iris</taxon>
    </lineage>
</organism>
<reference evidence="1" key="1">
    <citation type="journal article" date="2023" name="GigaByte">
        <title>Genome assembly of the bearded iris, Iris pallida Lam.</title>
        <authorList>
            <person name="Bruccoleri R.E."/>
            <person name="Oakeley E.J."/>
            <person name="Faust A.M.E."/>
            <person name="Altorfer M."/>
            <person name="Dessus-Babus S."/>
            <person name="Burckhardt D."/>
            <person name="Oertli M."/>
            <person name="Naumann U."/>
            <person name="Petersen F."/>
            <person name="Wong J."/>
        </authorList>
    </citation>
    <scope>NUCLEOTIDE SEQUENCE</scope>
    <source>
        <strain evidence="1">GSM-AAB239-AS_SAM_17_03QT</strain>
    </source>
</reference>
<comment type="caution">
    <text evidence="1">The sequence shown here is derived from an EMBL/GenBank/DDBJ whole genome shotgun (WGS) entry which is preliminary data.</text>
</comment>
<evidence type="ECO:0000313" key="1">
    <source>
        <dbReference type="EMBL" id="KAJ6830764.1"/>
    </source>
</evidence>
<reference evidence="1" key="2">
    <citation type="submission" date="2023-04" db="EMBL/GenBank/DDBJ databases">
        <authorList>
            <person name="Bruccoleri R.E."/>
            <person name="Oakeley E.J."/>
            <person name="Faust A.-M."/>
            <person name="Dessus-Babus S."/>
            <person name="Altorfer M."/>
            <person name="Burckhardt D."/>
            <person name="Oertli M."/>
            <person name="Naumann U."/>
            <person name="Petersen F."/>
            <person name="Wong J."/>
        </authorList>
    </citation>
    <scope>NUCLEOTIDE SEQUENCE</scope>
    <source>
        <strain evidence="1">GSM-AAB239-AS_SAM_17_03QT</strain>
        <tissue evidence="1">Leaf</tissue>
    </source>
</reference>
<dbReference type="AlphaFoldDB" id="A0AAX6GQB2"/>
<protein>
    <submittedName>
        <fullName evidence="1">Uncharacterized protein</fullName>
    </submittedName>
</protein>
<keyword evidence="2" id="KW-1185">Reference proteome</keyword>
<name>A0AAX6GQB2_IRIPA</name>
<gene>
    <name evidence="1" type="ORF">M6B38_351540</name>
</gene>
<sequence length="68" mass="7483">MLIDFPATTSSSLVTALDDDDKVSHLDKRRLCLTSWSCVFLPDQIFFSSDLSSGCGECGFDCVQCVRV</sequence>
<evidence type="ECO:0000313" key="2">
    <source>
        <dbReference type="Proteomes" id="UP001140949"/>
    </source>
</evidence>
<accession>A0AAX6GQB2</accession>